<evidence type="ECO:0000313" key="2">
    <source>
        <dbReference type="Proteomes" id="UP000017559"/>
    </source>
</evidence>
<keyword evidence="2" id="KW-1185">Reference proteome</keyword>
<gene>
    <name evidence="1" type="ORF">Moror_7744</name>
</gene>
<dbReference type="OrthoDB" id="61113at2759"/>
<organism evidence="1 2">
    <name type="scientific">Moniliophthora roreri (strain MCA 2997)</name>
    <name type="common">Cocoa frosty pod rot fungus</name>
    <name type="synonym">Crinipellis roreri</name>
    <dbReference type="NCBI Taxonomy" id="1381753"/>
    <lineage>
        <taxon>Eukaryota</taxon>
        <taxon>Fungi</taxon>
        <taxon>Dikarya</taxon>
        <taxon>Basidiomycota</taxon>
        <taxon>Agaricomycotina</taxon>
        <taxon>Agaricomycetes</taxon>
        <taxon>Agaricomycetidae</taxon>
        <taxon>Agaricales</taxon>
        <taxon>Marasmiineae</taxon>
        <taxon>Marasmiaceae</taxon>
        <taxon>Moniliophthora</taxon>
    </lineage>
</organism>
<proteinExistence type="predicted"/>
<accession>V2YES8</accession>
<reference evidence="1 2" key="1">
    <citation type="journal article" date="2014" name="BMC Genomics">
        <title>Genome and secretome analysis of the hemibiotrophic fungal pathogen, Moniliophthora roreri, which causes frosty pod rot disease of cacao: mechanisms of the biotrophic and necrotrophic phases.</title>
        <authorList>
            <person name="Meinhardt L.W."/>
            <person name="Costa G.G.L."/>
            <person name="Thomazella D.P.T."/>
            <person name="Teixeira P.J.P.L."/>
            <person name="Carazzolle M.F."/>
            <person name="Schuster S.C."/>
            <person name="Carlson J.E."/>
            <person name="Guiltinan M.J."/>
            <person name="Mieczkowski P."/>
            <person name="Farmer A."/>
            <person name="Ramaraj T."/>
            <person name="Crozier J."/>
            <person name="Davis R.E."/>
            <person name="Shao J."/>
            <person name="Melnick R.L."/>
            <person name="Pereira G.A.G."/>
            <person name="Bailey B.A."/>
        </authorList>
    </citation>
    <scope>NUCLEOTIDE SEQUENCE [LARGE SCALE GENOMIC DNA]</scope>
    <source>
        <strain evidence="1 2">MCA 2997</strain>
    </source>
</reference>
<dbReference type="EMBL" id="AWSO01000466">
    <property type="protein sequence ID" value="ESK90179.1"/>
    <property type="molecule type" value="Genomic_DNA"/>
</dbReference>
<evidence type="ECO:0000313" key="1">
    <source>
        <dbReference type="EMBL" id="ESK90179.1"/>
    </source>
</evidence>
<dbReference type="KEGG" id="mrr:Moror_7744"/>
<dbReference type="Proteomes" id="UP000017559">
    <property type="component" value="Unassembled WGS sequence"/>
</dbReference>
<dbReference type="AlphaFoldDB" id="V2YES8"/>
<sequence length="228" mass="25866">MLIQNHKSCPDKNPGLRGETLAAIRTHYSIVVSRGKQSVTPFYAGRTSSNFYNDMHPKTTTQEESGSIHGNILNEYEENEHAGFQSALTFWLMQSEEQQEKPRAADLFAALQKDEPGIHQWWMNTFLPTLSGITDLGSSPSKNVKKENWTLYSLAVKLSLTRVAESRKSWCRSVKSRLSGVFTRFETDNEKNLAIYDKLGYKIAGYDFVQGPPDRPGYNLYVLYKPSS</sequence>
<comment type="caution">
    <text evidence="1">The sequence shown here is derived from an EMBL/GenBank/DDBJ whole genome shotgun (WGS) entry which is preliminary data.</text>
</comment>
<dbReference type="HOGENOM" id="CLU_1215057_0_0_1"/>
<name>V2YES8_MONRO</name>
<protein>
    <submittedName>
        <fullName evidence="1">Uncharacterized protein</fullName>
    </submittedName>
</protein>